<evidence type="ECO:0000256" key="1">
    <source>
        <dbReference type="SAM" id="MobiDB-lite"/>
    </source>
</evidence>
<gene>
    <name evidence="2" type="ORF">BN2614_LOCUS1</name>
</gene>
<evidence type="ECO:0000313" key="3">
    <source>
        <dbReference type="Proteomes" id="UP000269945"/>
    </source>
</evidence>
<dbReference type="AlphaFoldDB" id="A0A9X9PUG8"/>
<comment type="caution">
    <text evidence="2">The sequence shown here is derived from an EMBL/GenBank/DDBJ whole genome shotgun (WGS) entry which is preliminary data.</text>
</comment>
<reference evidence="2 3" key="1">
    <citation type="submission" date="2018-10" db="EMBL/GenBank/DDBJ databases">
        <authorList>
            <person name="Ekblom R."/>
            <person name="Jareborg N."/>
        </authorList>
    </citation>
    <scope>NUCLEOTIDE SEQUENCE [LARGE SCALE GENOMIC DNA]</scope>
    <source>
        <tissue evidence="2">Muscle</tissue>
    </source>
</reference>
<name>A0A9X9PUG8_GULGU</name>
<sequence length="81" mass="8695">RNTKTRGGWEDRRSGTRTRGGTDGAWRPDPSPAPQGQRSAGPVCAAPWREAAVTWRCDDEASANAEGGVARTSRGAESRRD</sequence>
<dbReference type="EMBL" id="CYRY02002263">
    <property type="protein sequence ID" value="VCW66931.1"/>
    <property type="molecule type" value="Genomic_DNA"/>
</dbReference>
<feature type="region of interest" description="Disordered" evidence="1">
    <location>
        <begin position="60"/>
        <end position="81"/>
    </location>
</feature>
<accession>A0A9X9PUG8</accession>
<organism evidence="2 3">
    <name type="scientific">Gulo gulo</name>
    <name type="common">Wolverine</name>
    <name type="synonym">Gluton</name>
    <dbReference type="NCBI Taxonomy" id="48420"/>
    <lineage>
        <taxon>Eukaryota</taxon>
        <taxon>Metazoa</taxon>
        <taxon>Chordata</taxon>
        <taxon>Craniata</taxon>
        <taxon>Vertebrata</taxon>
        <taxon>Euteleostomi</taxon>
        <taxon>Mammalia</taxon>
        <taxon>Eutheria</taxon>
        <taxon>Laurasiatheria</taxon>
        <taxon>Carnivora</taxon>
        <taxon>Caniformia</taxon>
        <taxon>Musteloidea</taxon>
        <taxon>Mustelidae</taxon>
        <taxon>Guloninae</taxon>
        <taxon>Gulo</taxon>
    </lineage>
</organism>
<dbReference type="Proteomes" id="UP000269945">
    <property type="component" value="Unassembled WGS sequence"/>
</dbReference>
<proteinExistence type="predicted"/>
<evidence type="ECO:0000313" key="2">
    <source>
        <dbReference type="EMBL" id="VCW66931.1"/>
    </source>
</evidence>
<feature type="region of interest" description="Disordered" evidence="1">
    <location>
        <begin position="1"/>
        <end position="45"/>
    </location>
</feature>
<protein>
    <submittedName>
        <fullName evidence="2">Uncharacterized protein</fullName>
    </submittedName>
</protein>
<feature type="non-terminal residue" evidence="2">
    <location>
        <position position="1"/>
    </location>
</feature>
<keyword evidence="3" id="KW-1185">Reference proteome</keyword>